<gene>
    <name evidence="1" type="ORF">F8M49_06355</name>
    <name evidence="2" type="ORF">F8M49_21055</name>
</gene>
<sequence length="90" mass="10264">MTKKVEFVDEIPARGNGKREKYVWFAEELRSNPHRWATFPESYETKSHQAAYSRVHTIRSGKLSGFGPAGQFEAEVRNQVVYVRYVGGAA</sequence>
<accession>A0ABU3WT72</accession>
<protein>
    <submittedName>
        <fullName evidence="2">Uncharacterized protein</fullName>
    </submittedName>
</protein>
<organism evidence="2 3">
    <name type="scientific">Rhodococcus zopfii</name>
    <dbReference type="NCBI Taxonomy" id="43772"/>
    <lineage>
        <taxon>Bacteria</taxon>
        <taxon>Bacillati</taxon>
        <taxon>Actinomycetota</taxon>
        <taxon>Actinomycetes</taxon>
        <taxon>Mycobacteriales</taxon>
        <taxon>Nocardiaceae</taxon>
        <taxon>Rhodococcus</taxon>
    </lineage>
</organism>
<keyword evidence="3" id="KW-1185">Reference proteome</keyword>
<name>A0ABU3WT72_9NOCA</name>
<proteinExistence type="predicted"/>
<evidence type="ECO:0000313" key="2">
    <source>
        <dbReference type="EMBL" id="MDV2477210.1"/>
    </source>
</evidence>
<dbReference type="EMBL" id="WBMO01000001">
    <property type="protein sequence ID" value="MDV2475142.1"/>
    <property type="molecule type" value="Genomic_DNA"/>
</dbReference>
<evidence type="ECO:0000313" key="1">
    <source>
        <dbReference type="EMBL" id="MDV2475142.1"/>
    </source>
</evidence>
<comment type="caution">
    <text evidence="2">The sequence shown here is derived from an EMBL/GenBank/DDBJ whole genome shotgun (WGS) entry which is preliminary data.</text>
</comment>
<dbReference type="EMBL" id="WBMO01000002">
    <property type="protein sequence ID" value="MDV2477210.1"/>
    <property type="molecule type" value="Genomic_DNA"/>
</dbReference>
<evidence type="ECO:0000313" key="3">
    <source>
        <dbReference type="Proteomes" id="UP001275440"/>
    </source>
</evidence>
<reference evidence="2 3" key="1">
    <citation type="submission" date="2019-10" db="EMBL/GenBank/DDBJ databases">
        <title>Draft Genome Assembly of Rhodococcus zopfii DSM44189.</title>
        <authorList>
            <person name="Sutton J.M."/>
            <person name="Akob D.M."/>
            <person name="Bushman T.J."/>
        </authorList>
    </citation>
    <scope>NUCLEOTIDE SEQUENCE [LARGE SCALE GENOMIC DNA]</scope>
    <source>
        <strain evidence="2 3">DSM 44189</strain>
    </source>
</reference>
<dbReference type="Proteomes" id="UP001275440">
    <property type="component" value="Unassembled WGS sequence"/>
</dbReference>